<evidence type="ECO:0000313" key="8">
    <source>
        <dbReference type="Proteomes" id="UP000253303"/>
    </source>
</evidence>
<keyword evidence="8" id="KW-1185">Reference proteome</keyword>
<evidence type="ECO:0000313" key="7">
    <source>
        <dbReference type="EMBL" id="RBQ11658.1"/>
    </source>
</evidence>
<dbReference type="GO" id="GO:0000976">
    <property type="term" value="F:transcription cis-regulatory region binding"/>
    <property type="evidence" value="ECO:0007669"/>
    <property type="project" value="TreeGrafter"/>
</dbReference>
<dbReference type="RefSeq" id="WP_113986929.1">
    <property type="nucleotide sequence ID" value="NZ_QMEY01000056.1"/>
</dbReference>
<dbReference type="OrthoDB" id="3528955at2"/>
<proteinExistence type="predicted"/>
<dbReference type="Pfam" id="PF00440">
    <property type="entry name" value="TetR_N"/>
    <property type="match status" value="1"/>
</dbReference>
<dbReference type="PANTHER" id="PTHR30055">
    <property type="entry name" value="HTH-TYPE TRANSCRIPTIONAL REGULATOR RUTR"/>
    <property type="match status" value="1"/>
</dbReference>
<name>A0A366LCN9_9ACTN</name>
<dbReference type="InterPro" id="IPR050109">
    <property type="entry name" value="HTH-type_TetR-like_transc_reg"/>
</dbReference>
<dbReference type="PANTHER" id="PTHR30055:SF234">
    <property type="entry name" value="HTH-TYPE TRANSCRIPTIONAL REGULATOR BETI"/>
    <property type="match status" value="1"/>
</dbReference>
<evidence type="ECO:0000256" key="1">
    <source>
        <dbReference type="ARBA" id="ARBA00023015"/>
    </source>
</evidence>
<evidence type="ECO:0000256" key="3">
    <source>
        <dbReference type="ARBA" id="ARBA00023163"/>
    </source>
</evidence>
<organism evidence="7 8">
    <name type="scientific">Spongiactinospora rosea</name>
    <dbReference type="NCBI Taxonomy" id="2248750"/>
    <lineage>
        <taxon>Bacteria</taxon>
        <taxon>Bacillati</taxon>
        <taxon>Actinomycetota</taxon>
        <taxon>Actinomycetes</taxon>
        <taxon>Streptosporangiales</taxon>
        <taxon>Streptosporangiaceae</taxon>
        <taxon>Spongiactinospora</taxon>
    </lineage>
</organism>
<feature type="DNA-binding region" description="H-T-H motif" evidence="4">
    <location>
        <begin position="47"/>
        <end position="66"/>
    </location>
</feature>
<dbReference type="InterPro" id="IPR009057">
    <property type="entry name" value="Homeodomain-like_sf"/>
</dbReference>
<feature type="compositionally biased region" description="Basic and acidic residues" evidence="5">
    <location>
        <begin position="1"/>
        <end position="12"/>
    </location>
</feature>
<evidence type="ECO:0000256" key="2">
    <source>
        <dbReference type="ARBA" id="ARBA00023125"/>
    </source>
</evidence>
<evidence type="ECO:0000256" key="5">
    <source>
        <dbReference type="SAM" id="MobiDB-lite"/>
    </source>
</evidence>
<keyword evidence="1" id="KW-0805">Transcription regulation</keyword>
<comment type="caution">
    <text evidence="7">The sequence shown here is derived from an EMBL/GenBank/DDBJ whole genome shotgun (WGS) entry which is preliminary data.</text>
</comment>
<feature type="domain" description="HTH tetR-type" evidence="6">
    <location>
        <begin position="24"/>
        <end position="84"/>
    </location>
</feature>
<dbReference type="InterPro" id="IPR001647">
    <property type="entry name" value="HTH_TetR"/>
</dbReference>
<dbReference type="EMBL" id="QMEY01000056">
    <property type="protein sequence ID" value="RBQ11658.1"/>
    <property type="molecule type" value="Genomic_DNA"/>
</dbReference>
<accession>A0A366LCN9</accession>
<sequence length="202" mass="21948">MSTDAGHSRHEAGSAQPVRRLRRAERREQILDAATRAFARAGYAATGLDDIAAEAELTRAMLYRHFASKADLYRAVLDRACARLAKATGTDDYDDNAIPALLRAATADPDGFRLLFRYAAREPDFRDLIDSITAASREVGRRNLARVIPEGPWLDWAANLIPGFTLEAVIAWLDAGRPDPDQAAERITAAVHGLVAAAQAPA</sequence>
<dbReference type="AlphaFoldDB" id="A0A366LCN9"/>
<feature type="region of interest" description="Disordered" evidence="5">
    <location>
        <begin position="1"/>
        <end position="21"/>
    </location>
</feature>
<dbReference type="Proteomes" id="UP000253303">
    <property type="component" value="Unassembled WGS sequence"/>
</dbReference>
<reference evidence="7 8" key="1">
    <citation type="submission" date="2018-06" db="EMBL/GenBank/DDBJ databases">
        <title>Sphaerisporangium craniellae sp. nov., isolated from a marine sponge in the South China Sea.</title>
        <authorList>
            <person name="Li L."/>
        </authorList>
    </citation>
    <scope>NUCLEOTIDE SEQUENCE [LARGE SCALE GENOMIC DNA]</scope>
    <source>
        <strain evidence="7 8">LHW63015</strain>
    </source>
</reference>
<gene>
    <name evidence="7" type="ORF">DP939_44890</name>
</gene>
<keyword evidence="3" id="KW-0804">Transcription</keyword>
<keyword evidence="2 4" id="KW-0238">DNA-binding</keyword>
<dbReference type="Gene3D" id="1.10.357.10">
    <property type="entry name" value="Tetracycline Repressor, domain 2"/>
    <property type="match status" value="1"/>
</dbReference>
<dbReference type="PROSITE" id="PS50977">
    <property type="entry name" value="HTH_TETR_2"/>
    <property type="match status" value="1"/>
</dbReference>
<dbReference type="GO" id="GO:0003700">
    <property type="term" value="F:DNA-binding transcription factor activity"/>
    <property type="evidence" value="ECO:0007669"/>
    <property type="project" value="TreeGrafter"/>
</dbReference>
<evidence type="ECO:0000259" key="6">
    <source>
        <dbReference type="PROSITE" id="PS50977"/>
    </source>
</evidence>
<dbReference type="SUPFAM" id="SSF46689">
    <property type="entry name" value="Homeodomain-like"/>
    <property type="match status" value="1"/>
</dbReference>
<evidence type="ECO:0000256" key="4">
    <source>
        <dbReference type="PROSITE-ProRule" id="PRU00335"/>
    </source>
</evidence>
<dbReference type="PRINTS" id="PR00455">
    <property type="entry name" value="HTHTETR"/>
</dbReference>
<protein>
    <submittedName>
        <fullName evidence="7">TetR family transcriptional regulator</fullName>
    </submittedName>
</protein>